<proteinExistence type="predicted"/>
<accession>A0A146LIC3</accession>
<gene>
    <name evidence="2" type="ORF">g.19001</name>
</gene>
<name>A0A146LIC3_LYGHE</name>
<dbReference type="EMBL" id="GDHC01011963">
    <property type="protein sequence ID" value="JAQ06666.1"/>
    <property type="molecule type" value="Transcribed_RNA"/>
</dbReference>
<sequence length="159" mass="17432">MDTLDGSSAPCAAPAQTARDTQVTPETPEPTVVAVAPELEVRGRCVPPQGRQTRVLRLRDSRHDFQRVETGARVEIAAVDVPVDDAEPAPRHPLEPLVQRSEPGIQHLRAAAWCQRLHGQKSPQNSQASRAYRGECGVARPGCCWCLVQKQRCDHGFRG</sequence>
<reference evidence="2" key="1">
    <citation type="journal article" date="2016" name="Gigascience">
        <title>De novo construction of an expanded transcriptome assembly for the western tarnished plant bug, Lygus hesperus.</title>
        <authorList>
            <person name="Tassone E.E."/>
            <person name="Geib S.M."/>
            <person name="Hall B."/>
            <person name="Fabrick J.A."/>
            <person name="Brent C.S."/>
            <person name="Hull J.J."/>
        </authorList>
    </citation>
    <scope>NUCLEOTIDE SEQUENCE</scope>
</reference>
<evidence type="ECO:0000313" key="2">
    <source>
        <dbReference type="EMBL" id="JAQ06666.1"/>
    </source>
</evidence>
<feature type="region of interest" description="Disordered" evidence="1">
    <location>
        <begin position="1"/>
        <end position="29"/>
    </location>
</feature>
<dbReference type="AlphaFoldDB" id="A0A146LIC3"/>
<evidence type="ECO:0000256" key="1">
    <source>
        <dbReference type="SAM" id="MobiDB-lite"/>
    </source>
</evidence>
<organism evidence="2">
    <name type="scientific">Lygus hesperus</name>
    <name type="common">Western plant bug</name>
    <dbReference type="NCBI Taxonomy" id="30085"/>
    <lineage>
        <taxon>Eukaryota</taxon>
        <taxon>Metazoa</taxon>
        <taxon>Ecdysozoa</taxon>
        <taxon>Arthropoda</taxon>
        <taxon>Hexapoda</taxon>
        <taxon>Insecta</taxon>
        <taxon>Pterygota</taxon>
        <taxon>Neoptera</taxon>
        <taxon>Paraneoptera</taxon>
        <taxon>Hemiptera</taxon>
        <taxon>Heteroptera</taxon>
        <taxon>Panheteroptera</taxon>
        <taxon>Cimicomorpha</taxon>
        <taxon>Miridae</taxon>
        <taxon>Mirini</taxon>
        <taxon>Lygus</taxon>
    </lineage>
</organism>
<protein>
    <submittedName>
        <fullName evidence="2">Uncharacterized protein</fullName>
    </submittedName>
</protein>